<dbReference type="SUPFAM" id="SSF56112">
    <property type="entry name" value="Protein kinase-like (PK-like)"/>
    <property type="match status" value="1"/>
</dbReference>
<keyword evidence="5" id="KW-0418">Kinase</keyword>
<keyword evidence="5" id="KW-0808">Transferase</keyword>
<dbReference type="InterPro" id="IPR045269">
    <property type="entry name" value="Atg1-like"/>
</dbReference>
<dbReference type="InterPro" id="IPR008271">
    <property type="entry name" value="Ser/Thr_kinase_AS"/>
</dbReference>
<dbReference type="GeneID" id="54279318"/>
<dbReference type="PROSITE" id="PS00108">
    <property type="entry name" value="PROTEIN_KINASE_ST"/>
    <property type="match status" value="1"/>
</dbReference>
<dbReference type="PANTHER" id="PTHR24348">
    <property type="entry name" value="SERINE/THREONINE-PROTEIN KINASE UNC-51-RELATED"/>
    <property type="match status" value="1"/>
</dbReference>
<dbReference type="SMART" id="SM00220">
    <property type="entry name" value="S_TKc"/>
    <property type="match status" value="1"/>
</dbReference>
<dbReference type="Pfam" id="PF00069">
    <property type="entry name" value="Pkinase"/>
    <property type="match status" value="1"/>
</dbReference>
<comment type="subcellular location">
    <subcellularLocation>
        <location evidence="1">Preautophagosomal structure membrane</location>
        <topology evidence="1">Peripheral membrane protein</topology>
    </subcellularLocation>
</comment>
<dbReference type="InterPro" id="IPR011009">
    <property type="entry name" value="Kinase-like_dom_sf"/>
</dbReference>
<keyword evidence="2" id="KW-0072">Autophagy</keyword>
<dbReference type="PANTHER" id="PTHR24348:SF68">
    <property type="entry name" value="SERINE_THREONINE-PROTEIN KINASE ATG1C"/>
    <property type="match status" value="1"/>
</dbReference>
<dbReference type="GO" id="GO:0010506">
    <property type="term" value="P:regulation of autophagy"/>
    <property type="evidence" value="ECO:0007669"/>
    <property type="project" value="InterPro"/>
</dbReference>
<evidence type="ECO:0000313" key="6">
    <source>
        <dbReference type="Proteomes" id="UP000799778"/>
    </source>
</evidence>
<keyword evidence="6" id="KW-1185">Reference proteome</keyword>
<evidence type="ECO:0000256" key="3">
    <source>
        <dbReference type="ARBA" id="ARBA00030237"/>
    </source>
</evidence>
<gene>
    <name evidence="5" type="ORF">BU24DRAFT_209868</name>
</gene>
<dbReference type="GO" id="GO:0004674">
    <property type="term" value="F:protein serine/threonine kinase activity"/>
    <property type="evidence" value="ECO:0007669"/>
    <property type="project" value="InterPro"/>
</dbReference>
<sequence length="386" mass="43024">MSPHSFSIRSVRPHARTLVSCSAGFSRPGGAEIRSLDDLLRAIQPLNIRLYDAASLRNPQKVGEGACYTVFRYTDTGMKEAVAVKQIKLPDDSNNHQAFRNRVDCVLKDIEVMCHPPIAQHENILTLLGYGWGLHAGDVIPFIVTDFAALGTLRDYLQAKRVSMQSKLALCSQVACGLNRLHWASVAHGDLKLDNVLVFRNRTGEGAGTYETQVVAKLSDFGHACLFSDDQGDGVTQTYLGTPWYLAPELRQGTSLKSVEFLACDIWALGLLCWEVVRDGVRYFRLPEISALLGHSELFEESSLSADTLGRIFDLCPALAEAATTSIYEPPYNSEFRPFQQQFINGILRKTLQVDPSKRQRDITKLPFIFGSGLHLGLMERMERHH</sequence>
<dbReference type="GO" id="GO:0005524">
    <property type="term" value="F:ATP binding"/>
    <property type="evidence" value="ECO:0007669"/>
    <property type="project" value="InterPro"/>
</dbReference>
<evidence type="ECO:0000256" key="2">
    <source>
        <dbReference type="ARBA" id="ARBA00023006"/>
    </source>
</evidence>
<accession>A0A6A5XTZ9</accession>
<evidence type="ECO:0000256" key="1">
    <source>
        <dbReference type="ARBA" id="ARBA00004623"/>
    </source>
</evidence>
<evidence type="ECO:0000259" key="4">
    <source>
        <dbReference type="PROSITE" id="PS50011"/>
    </source>
</evidence>
<dbReference type="CDD" id="cd00180">
    <property type="entry name" value="PKc"/>
    <property type="match status" value="1"/>
</dbReference>
<organism evidence="5 6">
    <name type="scientific">Aaosphaeria arxii CBS 175.79</name>
    <dbReference type="NCBI Taxonomy" id="1450172"/>
    <lineage>
        <taxon>Eukaryota</taxon>
        <taxon>Fungi</taxon>
        <taxon>Dikarya</taxon>
        <taxon>Ascomycota</taxon>
        <taxon>Pezizomycotina</taxon>
        <taxon>Dothideomycetes</taxon>
        <taxon>Pleosporomycetidae</taxon>
        <taxon>Pleosporales</taxon>
        <taxon>Pleosporales incertae sedis</taxon>
        <taxon>Aaosphaeria</taxon>
    </lineage>
</organism>
<dbReference type="InterPro" id="IPR000719">
    <property type="entry name" value="Prot_kinase_dom"/>
</dbReference>
<proteinExistence type="predicted"/>
<evidence type="ECO:0000313" key="5">
    <source>
        <dbReference type="EMBL" id="KAF2016798.1"/>
    </source>
</evidence>
<feature type="domain" description="Protein kinase" evidence="4">
    <location>
        <begin position="56"/>
        <end position="369"/>
    </location>
</feature>
<dbReference type="PROSITE" id="PS50011">
    <property type="entry name" value="PROTEIN_KINASE_DOM"/>
    <property type="match status" value="1"/>
</dbReference>
<dbReference type="Gene3D" id="1.10.510.10">
    <property type="entry name" value="Transferase(Phosphotransferase) domain 1"/>
    <property type="match status" value="1"/>
</dbReference>
<dbReference type="GO" id="GO:0034045">
    <property type="term" value="C:phagophore assembly site membrane"/>
    <property type="evidence" value="ECO:0007669"/>
    <property type="project" value="UniProtKB-SubCell"/>
</dbReference>
<dbReference type="GO" id="GO:0006914">
    <property type="term" value="P:autophagy"/>
    <property type="evidence" value="ECO:0007669"/>
    <property type="project" value="UniProtKB-KW"/>
</dbReference>
<reference evidence="5" key="1">
    <citation type="journal article" date="2020" name="Stud. Mycol.">
        <title>101 Dothideomycetes genomes: a test case for predicting lifestyles and emergence of pathogens.</title>
        <authorList>
            <person name="Haridas S."/>
            <person name="Albert R."/>
            <person name="Binder M."/>
            <person name="Bloem J."/>
            <person name="Labutti K."/>
            <person name="Salamov A."/>
            <person name="Andreopoulos B."/>
            <person name="Baker S."/>
            <person name="Barry K."/>
            <person name="Bills G."/>
            <person name="Bluhm B."/>
            <person name="Cannon C."/>
            <person name="Castanera R."/>
            <person name="Culley D."/>
            <person name="Daum C."/>
            <person name="Ezra D."/>
            <person name="Gonzalez J."/>
            <person name="Henrissat B."/>
            <person name="Kuo A."/>
            <person name="Liang C."/>
            <person name="Lipzen A."/>
            <person name="Lutzoni F."/>
            <person name="Magnuson J."/>
            <person name="Mondo S."/>
            <person name="Nolan M."/>
            <person name="Ohm R."/>
            <person name="Pangilinan J."/>
            <person name="Park H.-J."/>
            <person name="Ramirez L."/>
            <person name="Alfaro M."/>
            <person name="Sun H."/>
            <person name="Tritt A."/>
            <person name="Yoshinaga Y."/>
            <person name="Zwiers L.-H."/>
            <person name="Turgeon B."/>
            <person name="Goodwin S."/>
            <person name="Spatafora J."/>
            <person name="Crous P."/>
            <person name="Grigoriev I."/>
        </authorList>
    </citation>
    <scope>NUCLEOTIDE SEQUENCE</scope>
    <source>
        <strain evidence="5">CBS 175.79</strain>
    </source>
</reference>
<dbReference type="OrthoDB" id="626167at2759"/>
<dbReference type="RefSeq" id="XP_033385137.1">
    <property type="nucleotide sequence ID" value="XM_033521921.1"/>
</dbReference>
<dbReference type="EMBL" id="ML978069">
    <property type="protein sequence ID" value="KAF2016798.1"/>
    <property type="molecule type" value="Genomic_DNA"/>
</dbReference>
<name>A0A6A5XTZ9_9PLEO</name>
<dbReference type="Proteomes" id="UP000799778">
    <property type="component" value="Unassembled WGS sequence"/>
</dbReference>
<dbReference type="AlphaFoldDB" id="A0A6A5XTZ9"/>
<protein>
    <recommendedName>
        <fullName evidence="3">Autophagy-related protein 1</fullName>
    </recommendedName>
</protein>